<dbReference type="GO" id="GO:0043093">
    <property type="term" value="P:FtsZ-dependent cytokinesis"/>
    <property type="evidence" value="ECO:0007669"/>
    <property type="project" value="UniProtKB-UniRule"/>
</dbReference>
<dbReference type="GO" id="GO:0032153">
    <property type="term" value="C:cell division site"/>
    <property type="evidence" value="ECO:0007669"/>
    <property type="project" value="UniProtKB-UniRule"/>
</dbReference>
<dbReference type="OrthoDB" id="9810567at2"/>
<dbReference type="Pfam" id="PF02491">
    <property type="entry name" value="SHS2_FTSA"/>
    <property type="match status" value="1"/>
</dbReference>
<feature type="domain" description="SHS2" evidence="7">
    <location>
        <begin position="10"/>
        <end position="196"/>
    </location>
</feature>
<dbReference type="RefSeq" id="WP_121239723.1">
    <property type="nucleotide sequence ID" value="NZ_BHVV01000001.1"/>
</dbReference>
<dbReference type="InterPro" id="IPR003494">
    <property type="entry name" value="SHS2_FtsA"/>
</dbReference>
<proteinExistence type="inferred from homology"/>
<dbReference type="NCBIfam" id="TIGR01174">
    <property type="entry name" value="ftsA"/>
    <property type="match status" value="1"/>
</dbReference>
<keyword evidence="1 5" id="KW-1003">Cell membrane</keyword>
<dbReference type="SMART" id="SM00842">
    <property type="entry name" value="FtsA"/>
    <property type="match status" value="1"/>
</dbReference>
<reference evidence="8 9" key="1">
    <citation type="submission" date="2018-10" db="EMBL/GenBank/DDBJ databases">
        <title>Genomic Encyclopedia of Type Strains, Phase IV (KMG-IV): sequencing the most valuable type-strain genomes for metagenomic binning, comparative biology and taxonomic classification.</title>
        <authorList>
            <person name="Goeker M."/>
        </authorList>
    </citation>
    <scope>NUCLEOTIDE SEQUENCE [LARGE SCALE GENOMIC DNA]</scope>
    <source>
        <strain evidence="8 9">DSM 26916</strain>
    </source>
</reference>
<organism evidence="8 9">
    <name type="scientific">Sulfurisoma sediminicola</name>
    <dbReference type="NCBI Taxonomy" id="1381557"/>
    <lineage>
        <taxon>Bacteria</taxon>
        <taxon>Pseudomonadati</taxon>
        <taxon>Pseudomonadota</taxon>
        <taxon>Betaproteobacteria</taxon>
        <taxon>Nitrosomonadales</taxon>
        <taxon>Sterolibacteriaceae</taxon>
        <taxon>Sulfurisoma</taxon>
    </lineage>
</organism>
<dbReference type="AlphaFoldDB" id="A0A497XK37"/>
<sequence length="410" mass="44309">MSKEAKRDLIVGLDIGTSKIVAIVAEVNAEGQLVILGLGSQQSRGLRRGVVVNIEETVNAISRAVEEVELMAGCKVREVYTGIAGSHIKSKDSSGMAVVRDKEVTQFDVERAIEAANATPISADDQILHTLVQEFIVDGQDGVREPIGMDAKRLDVKVHIVTGAVTAVQNIVKCVHRCGLEVVDLVLQPLASGHAVLTEDERDVGVCLVDIGGGTTDIAIFSQGAIRHTAVIPIAGDQITADIGIALRTSTPDAEEIKEKWGVALQQIADPDQMIEVPGVGDRPATHLSRQALAGFIQPRIEEIFVKVQEELARSGLERLLRAGVVLTGGSAQMPGMIELGEEMFHNTVKLGVPHYDGNLRDFVKGPRYATAMGLLLEGLTQKQRGLKVQSPKNFKQVLERMRSWFVKNF</sequence>
<gene>
    <name evidence="5" type="primary">ftsA</name>
    <name evidence="8" type="ORF">DFR35_0307</name>
</gene>
<dbReference type="InterPro" id="IPR020823">
    <property type="entry name" value="Cell_div_FtsA"/>
</dbReference>
<evidence type="ECO:0000313" key="9">
    <source>
        <dbReference type="Proteomes" id="UP000268908"/>
    </source>
</evidence>
<dbReference type="HAMAP" id="MF_02033">
    <property type="entry name" value="FtsA"/>
    <property type="match status" value="1"/>
</dbReference>
<dbReference type="Gene3D" id="3.30.420.40">
    <property type="match status" value="2"/>
</dbReference>
<evidence type="ECO:0000256" key="1">
    <source>
        <dbReference type="ARBA" id="ARBA00022475"/>
    </source>
</evidence>
<dbReference type="InterPro" id="IPR050696">
    <property type="entry name" value="FtsA/MreB"/>
</dbReference>
<keyword evidence="2 5" id="KW-0132">Cell division</keyword>
<dbReference type="Pfam" id="PF14450">
    <property type="entry name" value="FtsA"/>
    <property type="match status" value="2"/>
</dbReference>
<name>A0A497XK37_9PROT</name>
<comment type="subcellular location">
    <subcellularLocation>
        <location evidence="5">Cell membrane</location>
        <topology evidence="5">Peripheral membrane protein</topology>
        <orientation evidence="5">Cytoplasmic side</orientation>
    </subcellularLocation>
    <text evidence="5">Localizes to the Z ring in an FtsZ-dependent manner. Targeted to the membrane through a conserved C-terminal amphipathic helix.</text>
</comment>
<dbReference type="Gene3D" id="3.30.1490.110">
    <property type="match status" value="1"/>
</dbReference>
<comment type="function">
    <text evidence="5 6">Cell division protein that is involved in the assembly of the Z ring. May serve as a membrane anchor for the Z ring.</text>
</comment>
<dbReference type="PANTHER" id="PTHR32432:SF4">
    <property type="entry name" value="CELL DIVISION PROTEIN FTSA"/>
    <property type="match status" value="1"/>
</dbReference>
<accession>A0A497XK37</accession>
<evidence type="ECO:0000256" key="5">
    <source>
        <dbReference type="HAMAP-Rule" id="MF_02033"/>
    </source>
</evidence>
<protein>
    <recommendedName>
        <fullName evidence="5 6">Cell division protein FtsA</fullName>
    </recommendedName>
</protein>
<dbReference type="PANTHER" id="PTHR32432">
    <property type="entry name" value="CELL DIVISION PROTEIN FTSA-RELATED"/>
    <property type="match status" value="1"/>
</dbReference>
<evidence type="ECO:0000256" key="2">
    <source>
        <dbReference type="ARBA" id="ARBA00022618"/>
    </source>
</evidence>
<comment type="similarity">
    <text evidence="5 6">Belongs to the FtsA/MreB family.</text>
</comment>
<dbReference type="InterPro" id="IPR043129">
    <property type="entry name" value="ATPase_NBD"/>
</dbReference>
<evidence type="ECO:0000313" key="8">
    <source>
        <dbReference type="EMBL" id="RLJ67757.1"/>
    </source>
</evidence>
<dbReference type="Proteomes" id="UP000268908">
    <property type="component" value="Unassembled WGS sequence"/>
</dbReference>
<keyword evidence="3 5" id="KW-0472">Membrane</keyword>
<evidence type="ECO:0000259" key="7">
    <source>
        <dbReference type="SMART" id="SM00842"/>
    </source>
</evidence>
<dbReference type="CDD" id="cd24048">
    <property type="entry name" value="ASKHA_NBD_FtsA"/>
    <property type="match status" value="1"/>
</dbReference>
<dbReference type="PIRSF" id="PIRSF003101">
    <property type="entry name" value="FtsA"/>
    <property type="match status" value="1"/>
</dbReference>
<evidence type="ECO:0000256" key="6">
    <source>
        <dbReference type="PIRNR" id="PIRNR003101"/>
    </source>
</evidence>
<dbReference type="GO" id="GO:0009898">
    <property type="term" value="C:cytoplasmic side of plasma membrane"/>
    <property type="evidence" value="ECO:0007669"/>
    <property type="project" value="UniProtKB-UniRule"/>
</dbReference>
<comment type="subunit">
    <text evidence="5">Self-interacts. Interacts with FtsZ.</text>
</comment>
<dbReference type="SUPFAM" id="SSF53067">
    <property type="entry name" value="Actin-like ATPase domain"/>
    <property type="match status" value="2"/>
</dbReference>
<dbReference type="EMBL" id="RCCI01000004">
    <property type="protein sequence ID" value="RLJ67757.1"/>
    <property type="molecule type" value="Genomic_DNA"/>
</dbReference>
<evidence type="ECO:0000256" key="4">
    <source>
        <dbReference type="ARBA" id="ARBA00023306"/>
    </source>
</evidence>
<keyword evidence="4 5" id="KW-0131">Cell cycle</keyword>
<keyword evidence="9" id="KW-1185">Reference proteome</keyword>
<comment type="caution">
    <text evidence="8">The sequence shown here is derived from an EMBL/GenBank/DDBJ whole genome shotgun (WGS) entry which is preliminary data.</text>
</comment>
<evidence type="ECO:0000256" key="3">
    <source>
        <dbReference type="ARBA" id="ARBA00023136"/>
    </source>
</evidence>